<gene>
    <name evidence="10" type="ORF">B5E75_08775</name>
</gene>
<protein>
    <submittedName>
        <fullName evidence="10">Aminopeptidase</fullName>
    </submittedName>
</protein>
<dbReference type="PRINTS" id="PR00919">
    <property type="entry name" value="THERMOPTASE"/>
</dbReference>
<evidence type="ECO:0000313" key="10">
    <source>
        <dbReference type="EMBL" id="OUQ33793.1"/>
    </source>
</evidence>
<keyword evidence="7" id="KW-0479">Metal-binding</keyword>
<keyword evidence="11" id="KW-1185">Reference proteome</keyword>
<dbReference type="GO" id="GO:0008237">
    <property type="term" value="F:metallopeptidase activity"/>
    <property type="evidence" value="ECO:0007669"/>
    <property type="project" value="UniProtKB-KW"/>
</dbReference>
<evidence type="ECO:0000256" key="1">
    <source>
        <dbReference type="ARBA" id="ARBA00001941"/>
    </source>
</evidence>
<evidence type="ECO:0000256" key="6">
    <source>
        <dbReference type="ARBA" id="ARBA00022670"/>
    </source>
</evidence>
<keyword evidence="9" id="KW-0482">Metalloprotease</keyword>
<comment type="cofactor">
    <cofactor evidence="2">
        <name>Mg(2+)</name>
        <dbReference type="ChEBI" id="CHEBI:18420"/>
    </cofactor>
</comment>
<organism evidence="10 11">
    <name type="scientific">Massilimicrobiota timonensis</name>
    <dbReference type="NCBI Taxonomy" id="1776392"/>
    <lineage>
        <taxon>Bacteria</taxon>
        <taxon>Bacillati</taxon>
        <taxon>Bacillota</taxon>
        <taxon>Erysipelotrichia</taxon>
        <taxon>Erysipelotrichales</taxon>
        <taxon>Erysipelotrichaceae</taxon>
        <taxon>Massilimicrobiota</taxon>
    </lineage>
</organism>
<dbReference type="PANTHER" id="PTHR34448">
    <property type="entry name" value="AMINOPEPTIDASE"/>
    <property type="match status" value="1"/>
</dbReference>
<dbReference type="GO" id="GO:0004177">
    <property type="term" value="F:aminopeptidase activity"/>
    <property type="evidence" value="ECO:0007669"/>
    <property type="project" value="UniProtKB-KW"/>
</dbReference>
<dbReference type="GO" id="GO:0046872">
    <property type="term" value="F:metal ion binding"/>
    <property type="evidence" value="ECO:0007669"/>
    <property type="project" value="UniProtKB-KW"/>
</dbReference>
<dbReference type="RefSeq" id="WP_087358452.1">
    <property type="nucleotide sequence ID" value="NZ_NFLJ01000024.1"/>
</dbReference>
<evidence type="ECO:0000256" key="5">
    <source>
        <dbReference type="ARBA" id="ARBA00022438"/>
    </source>
</evidence>
<evidence type="ECO:0000256" key="4">
    <source>
        <dbReference type="ARBA" id="ARBA00008236"/>
    </source>
</evidence>
<evidence type="ECO:0000256" key="3">
    <source>
        <dbReference type="ARBA" id="ARBA00001947"/>
    </source>
</evidence>
<accession>A0A1Y4SYE9</accession>
<comment type="cofactor">
    <cofactor evidence="1">
        <name>Co(2+)</name>
        <dbReference type="ChEBI" id="CHEBI:48828"/>
    </cofactor>
</comment>
<keyword evidence="8" id="KW-0378">Hydrolase</keyword>
<reference evidence="10 11" key="1">
    <citation type="journal article" date="2018" name="BMC Genomics">
        <title>Whole genome sequencing and function prediction of 133 gut anaerobes isolated from chicken caecum in pure cultures.</title>
        <authorList>
            <person name="Medvecky M."/>
            <person name="Cejkova D."/>
            <person name="Polansky O."/>
            <person name="Karasova D."/>
            <person name="Kubasova T."/>
            <person name="Cizek A."/>
            <person name="Rychlik I."/>
        </authorList>
    </citation>
    <scope>NUCLEOTIDE SEQUENCE [LARGE SCALE GENOMIC DNA]</scope>
    <source>
        <strain evidence="10 11">An13</strain>
    </source>
</reference>
<dbReference type="GO" id="GO:0006508">
    <property type="term" value="P:proteolysis"/>
    <property type="evidence" value="ECO:0007669"/>
    <property type="project" value="UniProtKB-KW"/>
</dbReference>
<comment type="similarity">
    <text evidence="4">Belongs to the peptidase M29 family.</text>
</comment>
<dbReference type="Gene3D" id="3.40.1830.10">
    <property type="entry name" value="Thermophilic metalloprotease (M29)"/>
    <property type="match status" value="1"/>
</dbReference>
<dbReference type="EMBL" id="NFLJ01000024">
    <property type="protein sequence ID" value="OUQ33793.1"/>
    <property type="molecule type" value="Genomic_DNA"/>
</dbReference>
<name>A0A1Y4SYE9_9FIRM</name>
<comment type="caution">
    <text evidence="10">The sequence shown here is derived from an EMBL/GenBank/DDBJ whole genome shotgun (WGS) entry which is preliminary data.</text>
</comment>
<proteinExistence type="inferred from homology"/>
<evidence type="ECO:0000313" key="11">
    <source>
        <dbReference type="Proteomes" id="UP000195305"/>
    </source>
</evidence>
<dbReference type="InterPro" id="IPR000787">
    <property type="entry name" value="Peptidase_M29"/>
</dbReference>
<sequence length="405" mass="45937">MLEKYAELIIKQGVNLQKGQELLIEASIDSYPLVRLLTKQAYEVGAKDVIVNYRDEVVTRLRYENCDQKHFEAVPSYIKELRNGYAARHVALISIESEDPENLKNIDPLKIQTWSKAVRQACQPFYDALDLGINRWCIVGAPSVGWANKVFPEMSDSEAVEALWKAIFKVTRCDQENPIEAWEEHRRSFERRVQILNEKKIKSLHYFNSLGTDLTIGMNPDYVFAGGGNYTTDGIYSFPNIPTEEIFTSPDFHNVNGVVYSSLPLHYQGHIVDEFSLTFENGRIVDYHAKVGEDVLKSIIETDEGSHYLGEVALVPYDSPIRQLNLIFYNTLFDENASCHLAIGKGFGECIHNGLTMNKEELYQHGINDSLTHVDFMIGTKDLSIEATLEDGSTLTVFKNGNFAF</sequence>
<dbReference type="AlphaFoldDB" id="A0A1Y4SYE9"/>
<evidence type="ECO:0000256" key="7">
    <source>
        <dbReference type="ARBA" id="ARBA00022723"/>
    </source>
</evidence>
<keyword evidence="6" id="KW-0645">Protease</keyword>
<comment type="cofactor">
    <cofactor evidence="3">
        <name>Zn(2+)</name>
        <dbReference type="ChEBI" id="CHEBI:29105"/>
    </cofactor>
</comment>
<dbReference type="Proteomes" id="UP000195305">
    <property type="component" value="Unassembled WGS sequence"/>
</dbReference>
<dbReference type="InterPro" id="IPR052170">
    <property type="entry name" value="M29_Exopeptidase"/>
</dbReference>
<evidence type="ECO:0000256" key="9">
    <source>
        <dbReference type="ARBA" id="ARBA00023049"/>
    </source>
</evidence>
<dbReference type="InterPro" id="IPR035097">
    <property type="entry name" value="M29_N-terminal"/>
</dbReference>
<keyword evidence="5 10" id="KW-0031">Aminopeptidase</keyword>
<dbReference type="SUPFAM" id="SSF144052">
    <property type="entry name" value="Thermophilic metalloprotease-like"/>
    <property type="match status" value="1"/>
</dbReference>
<evidence type="ECO:0000256" key="8">
    <source>
        <dbReference type="ARBA" id="ARBA00022801"/>
    </source>
</evidence>
<evidence type="ECO:0000256" key="2">
    <source>
        <dbReference type="ARBA" id="ARBA00001946"/>
    </source>
</evidence>
<dbReference type="OrthoDB" id="9803993at2"/>
<dbReference type="Pfam" id="PF02073">
    <property type="entry name" value="Peptidase_M29"/>
    <property type="match status" value="1"/>
</dbReference>
<dbReference type="PANTHER" id="PTHR34448:SF3">
    <property type="entry name" value="AMINOPEPTIDASE AMPS"/>
    <property type="match status" value="1"/>
</dbReference>